<sequence>MSTLFEREICVQDLDDESPLTKEITLGLSYRALKSTNQTLPIKPKHSPISAPFRLCRALQKSHRRKKKNFCKCAMMSSHHSNYTNMTLLDRSVLTQEKYMDMLSIPQRYSYIKRKKPRKRATPKICCKCKIEPCSPRLIQMAIPNKRYVLENWKTYQDRLPAEILARFDQILKSGNNLEPREARYYFKQLKMKKNKEIRRRKRRCKRRKEIKKRGDLMWLKCQIDQTTCAMVTYIMTEPLLTLNFNQMMTSDELLKYLASQKVFCIKNRSTKNVYKKTVIEISDKLVKWMDTMSFFADIQPLDSKEKIIEMPSLESLLEQEEEEEEEEEEEIEEELREEERLRGSEGEGEMESEGSEAGEDFEQFLAQKIVDRITGFGEGDEGSFMDMLKGLDEDILEKLIQILSESPEDFLKEGIDTVNMPGVAYSDILEKLKEIRDGNLLEVRRETLQLEEKMIEWAKINDPDRVDDKILDKIHETSTILNEWFKNVGLSSFQDRGRGADAFGRSDDEWGAGEEDMDEMKPFEELYGRGEGKGGDILAGATTDEEAGDEFKEAQQDMGGAEFGQGPLEGGEGYGDIDELEREFIEEGAIREGFGPGEGGEEGLGAPGSAGFKPGEEGLEGLGAGEGFGAGEGLDEDALAAEMKALEEGLLGEEFGEGIEGLEEGEGFGLGAGEGEGEGELEERLSAELERLSGRLGIIRGHKPSVVYEHTPGTICCLSLKIWAVWLLEIATNAHNWTKWIADIIKQVRYYCSVIRGDVVLPNGEKKVLYKEEWRKFVADTEEKVIAWRHYSKHVKDLSNEIIENFRGKPVTCCPKCLQDHLIKNVVTAHETLQALTEAINCAEYWQRCLDRIVEQTSKLTDIEVKDDAADVKSLSSEESYTIEIEELSRMPTVVPVASEVSYGSVYEIEELSIPPDRGSDYELIEIGSGGGKGRVTIHEIVEISESVPCPPESSKIKLHQKGKEAPKAKKPKKK</sequence>
<name>A0AA38M7G2_9CUCU</name>
<dbReference type="AlphaFoldDB" id="A0AA38M7G2"/>
<organism evidence="2 3">
    <name type="scientific">Zophobas morio</name>
    <dbReference type="NCBI Taxonomy" id="2755281"/>
    <lineage>
        <taxon>Eukaryota</taxon>
        <taxon>Metazoa</taxon>
        <taxon>Ecdysozoa</taxon>
        <taxon>Arthropoda</taxon>
        <taxon>Hexapoda</taxon>
        <taxon>Insecta</taxon>
        <taxon>Pterygota</taxon>
        <taxon>Neoptera</taxon>
        <taxon>Endopterygota</taxon>
        <taxon>Coleoptera</taxon>
        <taxon>Polyphaga</taxon>
        <taxon>Cucujiformia</taxon>
        <taxon>Tenebrionidae</taxon>
        <taxon>Zophobas</taxon>
    </lineage>
</organism>
<proteinExistence type="predicted"/>
<feature type="compositionally biased region" description="Acidic residues" evidence="1">
    <location>
        <begin position="318"/>
        <end position="337"/>
    </location>
</feature>
<protein>
    <submittedName>
        <fullName evidence="2">Uncharacterized protein</fullName>
    </submittedName>
</protein>
<accession>A0AA38M7G2</accession>
<comment type="caution">
    <text evidence="2">The sequence shown here is derived from an EMBL/GenBank/DDBJ whole genome shotgun (WGS) entry which is preliminary data.</text>
</comment>
<dbReference type="EMBL" id="JALNTZ010000007">
    <property type="protein sequence ID" value="KAJ3645397.1"/>
    <property type="molecule type" value="Genomic_DNA"/>
</dbReference>
<feature type="compositionally biased region" description="Acidic residues" evidence="1">
    <location>
        <begin position="347"/>
        <end position="359"/>
    </location>
</feature>
<evidence type="ECO:0000313" key="2">
    <source>
        <dbReference type="EMBL" id="KAJ3645397.1"/>
    </source>
</evidence>
<evidence type="ECO:0000256" key="1">
    <source>
        <dbReference type="SAM" id="MobiDB-lite"/>
    </source>
</evidence>
<keyword evidence="3" id="KW-1185">Reference proteome</keyword>
<evidence type="ECO:0000313" key="3">
    <source>
        <dbReference type="Proteomes" id="UP001168821"/>
    </source>
</evidence>
<reference evidence="2" key="1">
    <citation type="journal article" date="2023" name="G3 (Bethesda)">
        <title>Whole genome assemblies of Zophobas morio and Tenebrio molitor.</title>
        <authorList>
            <person name="Kaur S."/>
            <person name="Stinson S.A."/>
            <person name="diCenzo G.C."/>
        </authorList>
    </citation>
    <scope>NUCLEOTIDE SEQUENCE</scope>
    <source>
        <strain evidence="2">QUZm001</strain>
    </source>
</reference>
<dbReference type="Proteomes" id="UP001168821">
    <property type="component" value="Unassembled WGS sequence"/>
</dbReference>
<feature type="region of interest" description="Disordered" evidence="1">
    <location>
        <begin position="315"/>
        <end position="359"/>
    </location>
</feature>
<gene>
    <name evidence="2" type="ORF">Zmor_023060</name>
</gene>
<feature type="region of interest" description="Disordered" evidence="1">
    <location>
        <begin position="949"/>
        <end position="976"/>
    </location>
</feature>